<gene>
    <name evidence="10" type="ORF">EV200_104369</name>
</gene>
<sequence>MENLLADLVYTCSGYWKQSIFCFFFFTFLLCQEGHAQKNNQSQKVDSLLALNQSHPQVDSVKVMLLEQIYKGYLKLKDVGKFEEYVDKTVALAQKLKLRNISGFALYRRAKFYHGKTVFTKSEEYYHLAITEFELAKNLDMVAGTYLNLGALYTAIPDYAKCLEVNQKAIAIYEQMGNESDLASCYTNLSAVYQSLGNHSQSLVYLNMALKIFTNESAQSRGVAVVNELIGTAYYEANPSELKKMGILPKDRLGVALQYYQKSLKVADLLNDKSIMSSVRKSMGDVYNAMDKKDLALSTYQKAIQIGKDLDDKSSYVDCLYALGMFYQQQHDHANALALFKDSYKMADENNLIELKRNAALGLSDSYNELKDYNQSLSFYKQYIVLRDQIFNEDKEKEITRRQMQIDFGFKENEYRYKQKITGIELQKQVLLAKQQQQELYLKKQQLALSDQEKSLQRLTFLKKQLDLEIAQKNQSGKFERAKLQAKYETSLRDKQISKQEQQIKFDWRIKIFLSIGLALVLFIAAIIYYNQRKTKLLNKVINQQRQELEQLNRVKDKIFSVVSHDMRTPVNALISFIQLLEGGNIDQEKLTRYAATLKHNLSYTSTMMENLLNWAASQMQGFHPDMETLNIHQLLNGVMDAVLHHADAKNIKIENKTDPEMHVEADANMLSLIVRNLISNAIKFTPRNGLITLSDKSLENELHIIIADDGIGLSDQQMEHFNKTSYNGAGISTLGTEKEKGTGLGLILCRTFIDLMGGKISATKNNPAGTIFTISLPK</sequence>
<dbReference type="PROSITE" id="PS50109">
    <property type="entry name" value="HIS_KIN"/>
    <property type="match status" value="1"/>
</dbReference>
<dbReference type="PRINTS" id="PR00344">
    <property type="entry name" value="BCTRLSENSOR"/>
</dbReference>
<dbReference type="InterPro" id="IPR036097">
    <property type="entry name" value="HisK_dim/P_sf"/>
</dbReference>
<evidence type="ECO:0000256" key="7">
    <source>
        <dbReference type="PROSITE-ProRule" id="PRU00339"/>
    </source>
</evidence>
<accession>A0A4R2HD28</accession>
<dbReference type="Pfam" id="PF02518">
    <property type="entry name" value="HATPase_c"/>
    <property type="match status" value="1"/>
</dbReference>
<dbReference type="SMART" id="SM00028">
    <property type="entry name" value="TPR"/>
    <property type="match status" value="5"/>
</dbReference>
<keyword evidence="3" id="KW-0597">Phosphoprotein</keyword>
<dbReference type="InterPro" id="IPR019734">
    <property type="entry name" value="TPR_rpt"/>
</dbReference>
<dbReference type="CDD" id="cd00075">
    <property type="entry name" value="HATPase"/>
    <property type="match status" value="1"/>
</dbReference>
<dbReference type="Gene3D" id="1.10.287.130">
    <property type="match status" value="1"/>
</dbReference>
<evidence type="ECO:0000256" key="8">
    <source>
        <dbReference type="SAM" id="Phobius"/>
    </source>
</evidence>
<evidence type="ECO:0000256" key="2">
    <source>
        <dbReference type="ARBA" id="ARBA00012438"/>
    </source>
</evidence>
<dbReference type="InterPro" id="IPR005467">
    <property type="entry name" value="His_kinase_dom"/>
</dbReference>
<proteinExistence type="predicted"/>
<organism evidence="10 11">
    <name type="scientific">Pedobacter psychrotolerans</name>
    <dbReference type="NCBI Taxonomy" id="1843235"/>
    <lineage>
        <taxon>Bacteria</taxon>
        <taxon>Pseudomonadati</taxon>
        <taxon>Bacteroidota</taxon>
        <taxon>Sphingobacteriia</taxon>
        <taxon>Sphingobacteriales</taxon>
        <taxon>Sphingobacteriaceae</taxon>
        <taxon>Pedobacter</taxon>
    </lineage>
</organism>
<dbReference type="PANTHER" id="PTHR43711:SF31">
    <property type="entry name" value="HISTIDINE KINASE"/>
    <property type="match status" value="1"/>
</dbReference>
<keyword evidence="8" id="KW-1133">Transmembrane helix</keyword>
<dbReference type="EC" id="2.7.13.3" evidence="2"/>
<comment type="caution">
    <text evidence="10">The sequence shown here is derived from an EMBL/GenBank/DDBJ whole genome shotgun (WGS) entry which is preliminary data.</text>
</comment>
<protein>
    <recommendedName>
        <fullName evidence="2">histidine kinase</fullName>
        <ecNumber evidence="2">2.7.13.3</ecNumber>
    </recommendedName>
</protein>
<dbReference type="SUPFAM" id="SSF48452">
    <property type="entry name" value="TPR-like"/>
    <property type="match status" value="2"/>
</dbReference>
<name>A0A4R2HD28_9SPHI</name>
<dbReference type="InterPro" id="IPR004358">
    <property type="entry name" value="Sig_transdc_His_kin-like_C"/>
</dbReference>
<comment type="catalytic activity">
    <reaction evidence="1">
        <text>ATP + protein L-histidine = ADP + protein N-phospho-L-histidine.</text>
        <dbReference type="EC" id="2.7.13.3"/>
    </reaction>
</comment>
<dbReference type="CDD" id="cd00082">
    <property type="entry name" value="HisKA"/>
    <property type="match status" value="1"/>
</dbReference>
<evidence type="ECO:0000256" key="3">
    <source>
        <dbReference type="ARBA" id="ARBA00022553"/>
    </source>
</evidence>
<feature type="repeat" description="TPR" evidence="7">
    <location>
        <begin position="317"/>
        <end position="350"/>
    </location>
</feature>
<dbReference type="RefSeq" id="WP_132532974.1">
    <property type="nucleotide sequence ID" value="NZ_BMJO01000002.1"/>
</dbReference>
<feature type="repeat" description="TPR" evidence="7">
    <location>
        <begin position="277"/>
        <end position="310"/>
    </location>
</feature>
<dbReference type="InterPro" id="IPR003594">
    <property type="entry name" value="HATPase_dom"/>
</dbReference>
<feature type="repeat" description="TPR" evidence="7">
    <location>
        <begin position="143"/>
        <end position="176"/>
    </location>
</feature>
<dbReference type="EMBL" id="SLWO01000004">
    <property type="protein sequence ID" value="TCO25332.1"/>
    <property type="molecule type" value="Genomic_DNA"/>
</dbReference>
<feature type="domain" description="Histidine kinase" evidence="9">
    <location>
        <begin position="562"/>
        <end position="779"/>
    </location>
</feature>
<dbReference type="PANTHER" id="PTHR43711">
    <property type="entry name" value="TWO-COMPONENT HISTIDINE KINASE"/>
    <property type="match status" value="1"/>
</dbReference>
<dbReference type="Gene3D" id="1.25.40.10">
    <property type="entry name" value="Tetratricopeptide repeat domain"/>
    <property type="match status" value="2"/>
</dbReference>
<dbReference type="Proteomes" id="UP000295684">
    <property type="component" value="Unassembled WGS sequence"/>
</dbReference>
<dbReference type="PROSITE" id="PS50005">
    <property type="entry name" value="TPR"/>
    <property type="match status" value="3"/>
</dbReference>
<feature type="transmembrane region" description="Helical" evidence="8">
    <location>
        <begin position="508"/>
        <end position="530"/>
    </location>
</feature>
<dbReference type="GO" id="GO:0000155">
    <property type="term" value="F:phosphorelay sensor kinase activity"/>
    <property type="evidence" value="ECO:0007669"/>
    <property type="project" value="InterPro"/>
</dbReference>
<evidence type="ECO:0000256" key="1">
    <source>
        <dbReference type="ARBA" id="ARBA00000085"/>
    </source>
</evidence>
<dbReference type="InterPro" id="IPR011990">
    <property type="entry name" value="TPR-like_helical_dom_sf"/>
</dbReference>
<evidence type="ECO:0000313" key="11">
    <source>
        <dbReference type="Proteomes" id="UP000295684"/>
    </source>
</evidence>
<keyword evidence="6" id="KW-0902">Two-component regulatory system</keyword>
<evidence type="ECO:0000256" key="4">
    <source>
        <dbReference type="ARBA" id="ARBA00022679"/>
    </source>
</evidence>
<dbReference type="SMART" id="SM00387">
    <property type="entry name" value="HATPase_c"/>
    <property type="match status" value="1"/>
</dbReference>
<keyword evidence="8" id="KW-0472">Membrane</keyword>
<dbReference type="InterPro" id="IPR003661">
    <property type="entry name" value="HisK_dim/P_dom"/>
</dbReference>
<evidence type="ECO:0000259" key="9">
    <source>
        <dbReference type="PROSITE" id="PS50109"/>
    </source>
</evidence>
<dbReference type="InterPro" id="IPR036890">
    <property type="entry name" value="HATPase_C_sf"/>
</dbReference>
<dbReference type="Pfam" id="PF00512">
    <property type="entry name" value="HisKA"/>
    <property type="match status" value="1"/>
</dbReference>
<reference evidence="10 11" key="1">
    <citation type="submission" date="2019-03" db="EMBL/GenBank/DDBJ databases">
        <title>Genomic Encyclopedia of Type Strains, Phase IV (KMG-IV): sequencing the most valuable type-strain genomes for metagenomic binning, comparative biology and taxonomic classification.</title>
        <authorList>
            <person name="Goeker M."/>
        </authorList>
    </citation>
    <scope>NUCLEOTIDE SEQUENCE [LARGE SCALE GENOMIC DNA]</scope>
    <source>
        <strain evidence="10 11">DSM 103236</strain>
    </source>
</reference>
<keyword evidence="7" id="KW-0802">TPR repeat</keyword>
<dbReference type="InterPro" id="IPR050736">
    <property type="entry name" value="Sensor_HK_Regulatory"/>
</dbReference>
<dbReference type="OrthoDB" id="9810447at2"/>
<evidence type="ECO:0000313" key="10">
    <source>
        <dbReference type="EMBL" id="TCO25332.1"/>
    </source>
</evidence>
<dbReference type="SUPFAM" id="SSF55874">
    <property type="entry name" value="ATPase domain of HSP90 chaperone/DNA topoisomerase II/histidine kinase"/>
    <property type="match status" value="1"/>
</dbReference>
<dbReference type="AlphaFoldDB" id="A0A4R2HD28"/>
<evidence type="ECO:0000256" key="6">
    <source>
        <dbReference type="ARBA" id="ARBA00023012"/>
    </source>
</evidence>
<dbReference type="SMART" id="SM00388">
    <property type="entry name" value="HisKA"/>
    <property type="match status" value="1"/>
</dbReference>
<keyword evidence="8" id="KW-0812">Transmembrane</keyword>
<evidence type="ECO:0000256" key="5">
    <source>
        <dbReference type="ARBA" id="ARBA00022777"/>
    </source>
</evidence>
<dbReference type="Gene3D" id="3.30.565.10">
    <property type="entry name" value="Histidine kinase-like ATPase, C-terminal domain"/>
    <property type="match status" value="1"/>
</dbReference>
<dbReference type="Pfam" id="PF13424">
    <property type="entry name" value="TPR_12"/>
    <property type="match status" value="1"/>
</dbReference>
<keyword evidence="4" id="KW-0808">Transferase</keyword>
<keyword evidence="5 10" id="KW-0418">Kinase</keyword>
<dbReference type="SUPFAM" id="SSF47384">
    <property type="entry name" value="Homodimeric domain of signal transducing histidine kinase"/>
    <property type="match status" value="1"/>
</dbReference>